<dbReference type="Gene3D" id="3.40.50.880">
    <property type="match status" value="1"/>
</dbReference>
<keyword evidence="6 7" id="KW-0315">Glutamine amidotransferase</keyword>
<dbReference type="PANTHER" id="PTHR43873">
    <property type="entry name" value="COBYRINATE A,C-DIAMIDE SYNTHASE"/>
    <property type="match status" value="1"/>
</dbReference>
<evidence type="ECO:0000256" key="6">
    <source>
        <dbReference type="ARBA" id="ARBA00022962"/>
    </source>
</evidence>
<feature type="domain" description="CobQ/CobB/MinD/ParA nucleotide binding" evidence="8">
    <location>
        <begin position="4"/>
        <end position="189"/>
    </location>
</feature>
<dbReference type="InterPro" id="IPR004484">
    <property type="entry name" value="CbiA/CobB_synth"/>
</dbReference>
<dbReference type="Pfam" id="PF01656">
    <property type="entry name" value="CbiA"/>
    <property type="match status" value="1"/>
</dbReference>
<protein>
    <recommendedName>
        <fullName evidence="7">Cobyrinate a,c-diamide synthase</fullName>
        <ecNumber evidence="7">6.3.5.11</ecNumber>
    </recommendedName>
    <alternativeName>
        <fullName evidence="7">Cobyrinic acid a,c-diamide synthetase</fullName>
    </alternativeName>
</protein>
<feature type="active site" description="Nucleophile" evidence="7">
    <location>
        <position position="328"/>
    </location>
</feature>
<name>A0A0R2B9L1_SECCO</name>
<dbReference type="InterPro" id="IPR027417">
    <property type="entry name" value="P-loop_NTPase"/>
</dbReference>
<organism evidence="10 11">
    <name type="scientific">Secundilactobacillus collinoides DSM 20515 = JCM 1123</name>
    <dbReference type="NCBI Taxonomy" id="1423733"/>
    <lineage>
        <taxon>Bacteria</taxon>
        <taxon>Bacillati</taxon>
        <taxon>Bacillota</taxon>
        <taxon>Bacilli</taxon>
        <taxon>Lactobacillales</taxon>
        <taxon>Lactobacillaceae</taxon>
        <taxon>Secundilactobacillus</taxon>
    </lineage>
</organism>
<dbReference type="GO" id="GO:0009236">
    <property type="term" value="P:cobalamin biosynthetic process"/>
    <property type="evidence" value="ECO:0007669"/>
    <property type="project" value="UniProtKB-UniRule"/>
</dbReference>
<dbReference type="SUPFAM" id="SSF52540">
    <property type="entry name" value="P-loop containing nucleoside triphosphate hydrolases"/>
    <property type="match status" value="1"/>
</dbReference>
<evidence type="ECO:0000259" key="9">
    <source>
        <dbReference type="Pfam" id="PF07685"/>
    </source>
</evidence>
<dbReference type="InterPro" id="IPR011698">
    <property type="entry name" value="GATase_3"/>
</dbReference>
<dbReference type="PANTHER" id="PTHR43873:SF1">
    <property type="entry name" value="COBYRINATE A,C-DIAMIDE SYNTHASE"/>
    <property type="match status" value="1"/>
</dbReference>
<evidence type="ECO:0000256" key="3">
    <source>
        <dbReference type="ARBA" id="ARBA00022741"/>
    </source>
</evidence>
<dbReference type="CDD" id="cd03130">
    <property type="entry name" value="GATase1_CobB"/>
    <property type="match status" value="1"/>
</dbReference>
<dbReference type="PROSITE" id="PS51274">
    <property type="entry name" value="GATASE_COBBQ"/>
    <property type="match status" value="1"/>
</dbReference>
<evidence type="ECO:0000313" key="10">
    <source>
        <dbReference type="EMBL" id="KRM75525.1"/>
    </source>
</evidence>
<evidence type="ECO:0000256" key="7">
    <source>
        <dbReference type="HAMAP-Rule" id="MF_00027"/>
    </source>
</evidence>
<comment type="similarity">
    <text evidence="7">Belongs to the CobB/CbiA family.</text>
</comment>
<comment type="caution">
    <text evidence="10">The sequence shown here is derived from an EMBL/GenBank/DDBJ whole genome shotgun (WGS) entry which is preliminary data.</text>
</comment>
<evidence type="ECO:0000313" key="11">
    <source>
        <dbReference type="Proteomes" id="UP000051845"/>
    </source>
</evidence>
<dbReference type="SUPFAM" id="SSF52317">
    <property type="entry name" value="Class I glutamine amidotransferase-like"/>
    <property type="match status" value="1"/>
</dbReference>
<reference evidence="10 11" key="1">
    <citation type="journal article" date="2015" name="Genome Announc.">
        <title>Expanding the biotechnology potential of lactobacilli through comparative genomics of 213 strains and associated genera.</title>
        <authorList>
            <person name="Sun Z."/>
            <person name="Harris H.M."/>
            <person name="McCann A."/>
            <person name="Guo C."/>
            <person name="Argimon S."/>
            <person name="Zhang W."/>
            <person name="Yang X."/>
            <person name="Jeffery I.B."/>
            <person name="Cooney J.C."/>
            <person name="Kagawa T.F."/>
            <person name="Liu W."/>
            <person name="Song Y."/>
            <person name="Salvetti E."/>
            <person name="Wrobel A."/>
            <person name="Rasinkangas P."/>
            <person name="Parkhill J."/>
            <person name="Rea M.C."/>
            <person name="O'Sullivan O."/>
            <person name="Ritari J."/>
            <person name="Douillard F.P."/>
            <person name="Paul Ross R."/>
            <person name="Yang R."/>
            <person name="Briner A.E."/>
            <person name="Felis G.E."/>
            <person name="de Vos W.M."/>
            <person name="Barrangou R."/>
            <person name="Klaenhammer T.R."/>
            <person name="Caufield P.W."/>
            <person name="Cui Y."/>
            <person name="Zhang H."/>
            <person name="O'Toole P.W."/>
        </authorList>
    </citation>
    <scope>NUCLEOTIDE SEQUENCE [LARGE SCALE GENOMIC DNA]</scope>
    <source>
        <strain evidence="10 11">DSM 20515</strain>
    </source>
</reference>
<keyword evidence="2 7" id="KW-0436">Ligase</keyword>
<accession>A0A0R2B9L1</accession>
<dbReference type="NCBIfam" id="TIGR00379">
    <property type="entry name" value="cobB"/>
    <property type="match status" value="1"/>
</dbReference>
<feature type="site" description="Increases nucleophilicity of active site Cys" evidence="7">
    <location>
        <position position="433"/>
    </location>
</feature>
<evidence type="ECO:0000256" key="1">
    <source>
        <dbReference type="ARBA" id="ARBA00001946"/>
    </source>
</evidence>
<dbReference type="EC" id="6.3.5.11" evidence="7"/>
<keyword evidence="5 7" id="KW-0460">Magnesium</keyword>
<keyword evidence="4 7" id="KW-0067">ATP-binding</keyword>
<dbReference type="Pfam" id="PF07685">
    <property type="entry name" value="GATase_3"/>
    <property type="match status" value="1"/>
</dbReference>
<dbReference type="NCBIfam" id="NF002204">
    <property type="entry name" value="PRK01077.1"/>
    <property type="match status" value="1"/>
</dbReference>
<comment type="function">
    <text evidence="7">Catalyzes the ATP-dependent amidation of the two carboxylate groups at positions a and c of cobyrinate, using either L-glutamine or ammonia as the nitrogen source.</text>
</comment>
<dbReference type="HAMAP" id="MF_00027">
    <property type="entry name" value="CobB_CbiA"/>
    <property type="match status" value="1"/>
</dbReference>
<dbReference type="PATRIC" id="fig|1423733.4.peg.2350"/>
<keyword evidence="7" id="KW-0169">Cobalamin biosynthesis</keyword>
<keyword evidence="3 7" id="KW-0547">Nucleotide-binding</keyword>
<evidence type="ECO:0000259" key="8">
    <source>
        <dbReference type="Pfam" id="PF01656"/>
    </source>
</evidence>
<feature type="domain" description="CobB/CobQ-like glutamine amidotransferase" evidence="9">
    <location>
        <begin position="247"/>
        <end position="439"/>
    </location>
</feature>
<comment type="domain">
    <text evidence="7">Comprises of two domains. The C-terminal domain contains the binding site for glutamine and catalyzes the hydrolysis of this substrate to glutamate and ammonia. The N-terminal domain is anticipated to bind ATP and cobyrinate and catalyzes the ultimate synthesis of the diamide product. The ammonia produced via the glutaminase domain is probably translocated to the adjacent domain via a molecular tunnel, where it reacts with an activated intermediate.</text>
</comment>
<proteinExistence type="inferred from homology"/>
<evidence type="ECO:0000256" key="5">
    <source>
        <dbReference type="ARBA" id="ARBA00022842"/>
    </source>
</evidence>
<dbReference type="InterPro" id="IPR002586">
    <property type="entry name" value="CobQ/CobB/MinD/ParA_Nub-bd_dom"/>
</dbReference>
<dbReference type="GO" id="GO:0005524">
    <property type="term" value="F:ATP binding"/>
    <property type="evidence" value="ECO:0007669"/>
    <property type="project" value="UniProtKB-UniRule"/>
</dbReference>
<dbReference type="AlphaFoldDB" id="A0A0R2B9L1"/>
<evidence type="ECO:0000256" key="2">
    <source>
        <dbReference type="ARBA" id="ARBA00022598"/>
    </source>
</evidence>
<comment type="pathway">
    <text evidence="7">Cofactor biosynthesis; adenosylcobalamin biosynthesis; cob(II)yrinate a,c-diamide from sirohydrochlorin (anaerobic route): step 10/10.</text>
</comment>
<evidence type="ECO:0000256" key="4">
    <source>
        <dbReference type="ARBA" id="ARBA00022840"/>
    </source>
</evidence>
<dbReference type="STRING" id="33960.TY91_13495"/>
<dbReference type="UniPathway" id="UPA00148">
    <property type="reaction ID" value="UER00231"/>
</dbReference>
<dbReference type="Proteomes" id="UP000051845">
    <property type="component" value="Unassembled WGS sequence"/>
</dbReference>
<dbReference type="EMBL" id="AYYR01000052">
    <property type="protein sequence ID" value="KRM75525.1"/>
    <property type="molecule type" value="Genomic_DNA"/>
</dbReference>
<dbReference type="InterPro" id="IPR029062">
    <property type="entry name" value="Class_I_gatase-like"/>
</dbReference>
<comment type="miscellaneous">
    <text evidence="7">The a and c carboxylates of cobyrinate are activated for nucleophilic attack via formation of a phosphorylated intermediate by ATP. CbiA catalyzes first the amidation of the c-carboxylate, and then that of the a-carboxylate.</text>
</comment>
<dbReference type="RefSeq" id="WP_056996784.1">
    <property type="nucleotide sequence ID" value="NZ_AYYR01000052.1"/>
</dbReference>
<comment type="catalytic activity">
    <reaction evidence="7">
        <text>cob(II)yrinate + 2 L-glutamine + 2 ATP + 2 H2O = cob(II)yrinate a,c diamide + 2 L-glutamate + 2 ADP + 2 phosphate + 2 H(+)</text>
        <dbReference type="Rhea" id="RHEA:26289"/>
        <dbReference type="ChEBI" id="CHEBI:15377"/>
        <dbReference type="ChEBI" id="CHEBI:15378"/>
        <dbReference type="ChEBI" id="CHEBI:29985"/>
        <dbReference type="ChEBI" id="CHEBI:30616"/>
        <dbReference type="ChEBI" id="CHEBI:43474"/>
        <dbReference type="ChEBI" id="CHEBI:58359"/>
        <dbReference type="ChEBI" id="CHEBI:58537"/>
        <dbReference type="ChEBI" id="CHEBI:58894"/>
        <dbReference type="ChEBI" id="CHEBI:456216"/>
        <dbReference type="EC" id="6.3.5.11"/>
    </reaction>
</comment>
<comment type="cofactor">
    <cofactor evidence="1 7">
        <name>Mg(2+)</name>
        <dbReference type="ChEBI" id="CHEBI:18420"/>
    </cofactor>
</comment>
<sequence length="458" mass="49364">MKKIMIAGATSGSGKTSVTLGILAALSDSLQIQPYKIGPDYVDTKFHSRITGRQSRNIDSFLVPDVSTLKYLFERDTDSVDLGLVEGVMGLYDGLGTDKDAHSSSSIAKALDIPVVLVVNGRSASTSIAAIVKGFLEFDPAVPIVGVVVNNVMSQNHFELIKGAIERYVDVTVLGYLPFNKELSLPSRQLGLVPDNELPTVDSKIAELGKLAKAHIDLHQLLTLAGTSVDAHLPSPIVTQQVDLTLGIAKDDAFNFYYQDNLAALREAGVTLKAFSPIADKKLPEEIDALYLGGGYPEEFAAALSANTAMKQAVRDFSLAGRSIYAECGGLMYLGNRLTTDIGTFDMVGLLDGDSKMTPRLKRFGYCDATPVVDTIIGAAGTQLVGHEFHHSVFTANAGLEPVLRMQKIRDGVVADEWTGGYQVRQTFASYLHVHFYQSKAVFNGLLDRLGARAHASH</sequence>
<gene>
    <name evidence="7" type="primary">cbiA</name>
    <name evidence="10" type="ORF">FC82_GL002237</name>
</gene>
<dbReference type="Gene3D" id="3.40.50.300">
    <property type="entry name" value="P-loop containing nucleotide triphosphate hydrolases"/>
    <property type="match status" value="1"/>
</dbReference>
<dbReference type="GO" id="GO:0042242">
    <property type="term" value="F:cobyrinic acid a,c-diamide synthase activity"/>
    <property type="evidence" value="ECO:0007669"/>
    <property type="project" value="UniProtKB-UniRule"/>
</dbReference>